<dbReference type="Proteomes" id="UP000002320">
    <property type="component" value="Unassembled WGS sequence"/>
</dbReference>
<dbReference type="Pfam" id="PF14990">
    <property type="entry name" value="DUF4516"/>
    <property type="match status" value="1"/>
</dbReference>
<dbReference type="PANTHER" id="PTHR28492">
    <property type="entry name" value="HYPOTHETICAL PROTEIN LOC691921"/>
    <property type="match status" value="1"/>
</dbReference>
<dbReference type="OrthoDB" id="6139781at2759"/>
<keyword evidence="9" id="KW-1185">Reference proteome</keyword>
<dbReference type="EnsemblMetazoa" id="CPIJ039849-RA">
    <property type="protein sequence ID" value="CPIJ039849-PA"/>
    <property type="gene ID" value="CPIJ039849"/>
</dbReference>
<accession>A0A1S4KKI2</accession>
<dbReference type="GO" id="GO:0005743">
    <property type="term" value="C:mitochondrial inner membrane"/>
    <property type="evidence" value="ECO:0007669"/>
    <property type="project" value="UniProtKB-SubCell"/>
</dbReference>
<evidence type="ECO:0000256" key="6">
    <source>
        <dbReference type="ARBA" id="ARBA00023136"/>
    </source>
</evidence>
<evidence type="ECO:0000313" key="8">
    <source>
        <dbReference type="EnsemblMetazoa" id="CPIJ039849-PA"/>
    </source>
</evidence>
<dbReference type="AlphaFoldDB" id="A0A1S4KKI2"/>
<evidence type="ECO:0008006" key="10">
    <source>
        <dbReference type="Google" id="ProtNLM"/>
    </source>
</evidence>
<dbReference type="VEuPathDB" id="VectorBase:CPIJ039849"/>
<dbReference type="InParanoid" id="A0A1S4KKI2"/>
<protein>
    <recommendedName>
        <fullName evidence="10">Mitochondrial cytochrome c oxidase subunit VIc/VIIs domain-containing protein</fullName>
    </recommendedName>
</protein>
<keyword evidence="2" id="KW-0812">Transmembrane</keyword>
<dbReference type="InterPro" id="IPR027858">
    <property type="entry name" value="BRAWNIN"/>
</dbReference>
<evidence type="ECO:0000313" key="9">
    <source>
        <dbReference type="Proteomes" id="UP000002320"/>
    </source>
</evidence>
<reference evidence="8" key="1">
    <citation type="submission" date="2020-05" db="UniProtKB">
        <authorList>
            <consortium name="EnsemblMetazoa"/>
        </authorList>
    </citation>
    <scope>IDENTIFICATION</scope>
    <source>
        <strain evidence="8">JHB</strain>
    </source>
</reference>
<name>A0A1S4KKI2_CULQU</name>
<organism evidence="8 9">
    <name type="scientific">Culex quinquefasciatus</name>
    <name type="common">Southern house mosquito</name>
    <name type="synonym">Culex pungens</name>
    <dbReference type="NCBI Taxonomy" id="7176"/>
    <lineage>
        <taxon>Eukaryota</taxon>
        <taxon>Metazoa</taxon>
        <taxon>Ecdysozoa</taxon>
        <taxon>Arthropoda</taxon>
        <taxon>Hexapoda</taxon>
        <taxon>Insecta</taxon>
        <taxon>Pterygota</taxon>
        <taxon>Neoptera</taxon>
        <taxon>Endopterygota</taxon>
        <taxon>Diptera</taxon>
        <taxon>Nematocera</taxon>
        <taxon>Culicoidea</taxon>
        <taxon>Culicidae</taxon>
        <taxon>Culicinae</taxon>
        <taxon>Culicini</taxon>
        <taxon>Culex</taxon>
        <taxon>Culex</taxon>
    </lineage>
</organism>
<evidence type="ECO:0000256" key="5">
    <source>
        <dbReference type="ARBA" id="ARBA00023128"/>
    </source>
</evidence>
<evidence type="ECO:0000256" key="3">
    <source>
        <dbReference type="ARBA" id="ARBA00022792"/>
    </source>
</evidence>
<keyword evidence="6" id="KW-0472">Membrane</keyword>
<proteinExistence type="inferred from homology"/>
<dbReference type="PANTHER" id="PTHR28492:SF1">
    <property type="entry name" value="UBIQUINOL-CYTOCHROME-C REDUCTASE COMPLEX ASSEMBLY FACTOR 6"/>
    <property type="match status" value="1"/>
</dbReference>
<dbReference type="FunCoup" id="A0A1S4KKI2">
    <property type="interactions" value="8"/>
</dbReference>
<comment type="similarity">
    <text evidence="7">Belongs to the UQCC6 family.</text>
</comment>
<dbReference type="VEuPathDB" id="VectorBase:CQUJHB005287"/>
<comment type="subcellular location">
    <subcellularLocation>
        <location evidence="1">Mitochondrion inner membrane</location>
        <topology evidence="1">Single-pass membrane protein</topology>
    </subcellularLocation>
</comment>
<dbReference type="GO" id="GO:0034551">
    <property type="term" value="P:mitochondrial respiratory chain complex III assembly"/>
    <property type="evidence" value="ECO:0007669"/>
    <property type="project" value="InterPro"/>
</dbReference>
<keyword evidence="5" id="KW-0496">Mitochondrion</keyword>
<evidence type="ECO:0000256" key="2">
    <source>
        <dbReference type="ARBA" id="ARBA00022692"/>
    </source>
</evidence>
<keyword evidence="3" id="KW-0999">Mitochondrion inner membrane</keyword>
<evidence type="ECO:0000256" key="1">
    <source>
        <dbReference type="ARBA" id="ARBA00004434"/>
    </source>
</evidence>
<evidence type="ECO:0000256" key="7">
    <source>
        <dbReference type="ARBA" id="ARBA00044944"/>
    </source>
</evidence>
<sequence>MPAGVSMKEYLKFTSAAMLAMFAGSQLVHRYYNPLKDLNYYVDREIKEQRLRKVDAPEGQGN</sequence>
<evidence type="ECO:0000256" key="4">
    <source>
        <dbReference type="ARBA" id="ARBA00022989"/>
    </source>
</evidence>
<keyword evidence="4" id="KW-1133">Transmembrane helix</keyword>